<dbReference type="OMA" id="AVPCIAN"/>
<dbReference type="FunCoup" id="D3BSU0">
    <property type="interactions" value="5"/>
</dbReference>
<dbReference type="Gene3D" id="2.60.120.260">
    <property type="entry name" value="Galactose-binding domain-like"/>
    <property type="match status" value="1"/>
</dbReference>
<dbReference type="FunFam" id="2.60.120.260:FF:000016">
    <property type="entry name" value="Contactin-associated protein-like 4 isoform 1"/>
    <property type="match status" value="1"/>
</dbReference>
<dbReference type="AlphaFoldDB" id="D3BSU0"/>
<dbReference type="InterPro" id="IPR052487">
    <property type="entry name" value="Galactose-binding_lectin"/>
</dbReference>
<feature type="domain" description="F5/8 type C" evidence="1">
    <location>
        <begin position="1"/>
        <end position="148"/>
    </location>
</feature>
<dbReference type="SUPFAM" id="SSF49785">
    <property type="entry name" value="Galactose-binding domain-like"/>
    <property type="match status" value="1"/>
</dbReference>
<dbReference type="GO" id="GO:0009986">
    <property type="term" value="C:cell surface"/>
    <property type="evidence" value="ECO:0007669"/>
    <property type="project" value="TreeGrafter"/>
</dbReference>
<dbReference type="GO" id="GO:0045335">
    <property type="term" value="C:phagocytic vesicle"/>
    <property type="evidence" value="ECO:0007669"/>
    <property type="project" value="TreeGrafter"/>
</dbReference>
<name>D3BSU0_HETP5</name>
<dbReference type="STRING" id="670386.D3BSU0"/>
<accession>D3BSU0</accession>
<dbReference type="SMART" id="SM00231">
    <property type="entry name" value="FA58C"/>
    <property type="match status" value="1"/>
</dbReference>
<evidence type="ECO:0000259" key="1">
    <source>
        <dbReference type="PROSITE" id="PS50022"/>
    </source>
</evidence>
<dbReference type="PROSITE" id="PS01285">
    <property type="entry name" value="FA58C_1"/>
    <property type="match status" value="1"/>
</dbReference>
<dbReference type="GO" id="GO:0030247">
    <property type="term" value="F:polysaccharide binding"/>
    <property type="evidence" value="ECO:0007669"/>
    <property type="project" value="TreeGrafter"/>
</dbReference>
<dbReference type="InterPro" id="IPR000421">
    <property type="entry name" value="FA58C"/>
</dbReference>
<dbReference type="PROSITE" id="PS50022">
    <property type="entry name" value="FA58C_3"/>
    <property type="match status" value="1"/>
</dbReference>
<dbReference type="InterPro" id="IPR008979">
    <property type="entry name" value="Galactose-bd-like_sf"/>
</dbReference>
<dbReference type="GO" id="GO:0046871">
    <property type="term" value="F:N-acetylgalactosamine binding"/>
    <property type="evidence" value="ECO:0007669"/>
    <property type="project" value="TreeGrafter"/>
</dbReference>
<evidence type="ECO:0000313" key="2">
    <source>
        <dbReference type="EMBL" id="EFA75555.1"/>
    </source>
</evidence>
<organism evidence="2 3">
    <name type="scientific">Heterostelium pallidum (strain ATCC 26659 / Pp 5 / PN500)</name>
    <name type="common">Cellular slime mold</name>
    <name type="synonym">Polysphondylium pallidum</name>
    <dbReference type="NCBI Taxonomy" id="670386"/>
    <lineage>
        <taxon>Eukaryota</taxon>
        <taxon>Amoebozoa</taxon>
        <taxon>Evosea</taxon>
        <taxon>Eumycetozoa</taxon>
        <taxon>Dictyostelia</taxon>
        <taxon>Acytosteliales</taxon>
        <taxon>Acytosteliaceae</taxon>
        <taxon>Heterostelium</taxon>
    </lineage>
</organism>
<dbReference type="CDD" id="cd00057">
    <property type="entry name" value="FA58C"/>
    <property type="match status" value="1"/>
</dbReference>
<gene>
    <name evidence="2" type="ORF">PPL_11060</name>
</gene>
<dbReference type="RefSeq" id="XP_020427689.1">
    <property type="nucleotide sequence ID" value="XM_020581819.1"/>
</dbReference>
<dbReference type="InterPro" id="IPR037221">
    <property type="entry name" value="H-type_lectin_dom_sf"/>
</dbReference>
<dbReference type="PANTHER" id="PTHR46938">
    <property type="entry name" value="DISCOIDIN-1 SUBUNIT A-RELATED-RELATED"/>
    <property type="match status" value="1"/>
</dbReference>
<dbReference type="Pfam" id="PF09458">
    <property type="entry name" value="H_lectin"/>
    <property type="match status" value="1"/>
</dbReference>
<reference evidence="2 3" key="1">
    <citation type="journal article" date="2011" name="Genome Res.">
        <title>Phylogeny-wide analysis of social amoeba genomes highlights ancient origins for complex intercellular communication.</title>
        <authorList>
            <person name="Heidel A.J."/>
            <person name="Lawal H.M."/>
            <person name="Felder M."/>
            <person name="Schilde C."/>
            <person name="Helps N.R."/>
            <person name="Tunggal B."/>
            <person name="Rivero F."/>
            <person name="John U."/>
            <person name="Schleicher M."/>
            <person name="Eichinger L."/>
            <person name="Platzer M."/>
            <person name="Noegel A.A."/>
            <person name="Schaap P."/>
            <person name="Gloeckner G."/>
        </authorList>
    </citation>
    <scope>NUCLEOTIDE SEQUENCE [LARGE SCALE GENOMIC DNA]</scope>
    <source>
        <strain evidence="3">ATCC 26659 / Pp 5 / PN500</strain>
    </source>
</reference>
<dbReference type="GO" id="GO:0098609">
    <property type="term" value="P:cell-cell adhesion"/>
    <property type="evidence" value="ECO:0007669"/>
    <property type="project" value="TreeGrafter"/>
</dbReference>
<protein>
    <submittedName>
        <fullName evidence="2">Discoidin II</fullName>
    </submittedName>
</protein>
<dbReference type="SUPFAM" id="SSF141086">
    <property type="entry name" value="Agglutinin HPA-like"/>
    <property type="match status" value="1"/>
</dbReference>
<dbReference type="InParanoid" id="D3BSU0"/>
<comment type="caution">
    <text evidence="2">The sequence shown here is derived from an EMBL/GenBank/DDBJ whole genome shotgun (WGS) entry which is preliminary data.</text>
</comment>
<dbReference type="Proteomes" id="UP000001396">
    <property type="component" value="Unassembled WGS sequence"/>
</dbReference>
<dbReference type="Gene3D" id="2.60.40.2080">
    <property type="match status" value="1"/>
</dbReference>
<dbReference type="InterPro" id="IPR019019">
    <property type="entry name" value="H-type_lectin_domain"/>
</dbReference>
<proteinExistence type="predicted"/>
<dbReference type="Pfam" id="PF00754">
    <property type="entry name" value="F5_F8_type_C"/>
    <property type="match status" value="1"/>
</dbReference>
<evidence type="ECO:0000313" key="3">
    <source>
        <dbReference type="Proteomes" id="UP000001396"/>
    </source>
</evidence>
<dbReference type="GeneID" id="31366529"/>
<dbReference type="EMBL" id="ADBJ01000054">
    <property type="protein sequence ID" value="EFA75555.1"/>
    <property type="molecule type" value="Genomic_DNA"/>
</dbReference>
<dbReference type="GO" id="GO:0070492">
    <property type="term" value="F:oligosaccharide binding"/>
    <property type="evidence" value="ECO:0007669"/>
    <property type="project" value="TreeGrafter"/>
</dbReference>
<dbReference type="GO" id="GO:0098636">
    <property type="term" value="C:protein complex involved in cell adhesion"/>
    <property type="evidence" value="ECO:0007669"/>
    <property type="project" value="TreeGrafter"/>
</dbReference>
<keyword evidence="3" id="KW-1185">Reference proteome</keyword>
<sequence length="249" mass="27733">MSGEIFGNTYGCLNVRSSSNFNAEHSVEYGLINYNKGNDTPKTASSSWCALTNDAPNQWVTLSSTEPVEFVGIRTQGRGDFDQWVTSYQVKYTLDGSNWNTGPSFNANTDRNTIITNRFDTPIIARSIAIHPLTFFGHISMRFDAIFKTFPRMQTGTVKHEGGPLASGMGERTVDYKVVFPKAFPVGVIPNVTTAVQLIDSSNLKNLRINIGQKDVTNTGFTIVFKTWFDTQLFAATGTWFAFVKPEYF</sequence>